<evidence type="ECO:0000313" key="2">
    <source>
        <dbReference type="Proteomes" id="UP001207468"/>
    </source>
</evidence>
<sequence>MFDMRQTDKFTPATSPQPNCGQFTSSEARRPNASTAWQRTHMSGIKDAHMRFAEATMACLPIARAPPLWSHLRRATRTTVWRRPPGLKLNPPRDCRYEGGGGGGSPEGDASSSPPGPVSMFSQLAGQWSVGGLPTTLPRTKIVCVLGRRRELVRTVPPRTPRERRGAAPVWRLAGRGGGAPAASERIGERKAVRLFSHVPLASTRTARRSTRCEREEWWWSPLASSGRRGGVA</sequence>
<reference evidence="1" key="1">
    <citation type="submission" date="2021-03" db="EMBL/GenBank/DDBJ databases">
        <title>Evolutionary priming and transition to the ectomycorrhizal habit in an iconic lineage of mushroom-forming fungi: is preadaptation a requirement?</title>
        <authorList>
            <consortium name="DOE Joint Genome Institute"/>
            <person name="Looney B.P."/>
            <person name="Miyauchi S."/>
            <person name="Morin E."/>
            <person name="Drula E."/>
            <person name="Courty P.E."/>
            <person name="Chicoki N."/>
            <person name="Fauchery L."/>
            <person name="Kohler A."/>
            <person name="Kuo A."/>
            <person name="LaButti K."/>
            <person name="Pangilinan J."/>
            <person name="Lipzen A."/>
            <person name="Riley R."/>
            <person name="Andreopoulos W."/>
            <person name="He G."/>
            <person name="Johnson J."/>
            <person name="Barry K.W."/>
            <person name="Grigoriev I.V."/>
            <person name="Nagy L."/>
            <person name="Hibbett D."/>
            <person name="Henrissat B."/>
            <person name="Matheny P.B."/>
            <person name="Labbe J."/>
            <person name="Martin A.F."/>
        </authorList>
    </citation>
    <scope>NUCLEOTIDE SEQUENCE</scope>
    <source>
        <strain evidence="1">BPL698</strain>
    </source>
</reference>
<dbReference type="EMBL" id="JAGFNK010000015">
    <property type="protein sequence ID" value="KAI9511909.1"/>
    <property type="molecule type" value="Genomic_DNA"/>
</dbReference>
<accession>A0ACC0UJL9</accession>
<proteinExistence type="predicted"/>
<name>A0ACC0UJL9_9AGAM</name>
<gene>
    <name evidence="1" type="ORF">F5148DRAFT_182082</name>
</gene>
<protein>
    <submittedName>
        <fullName evidence="1">Uncharacterized protein</fullName>
    </submittedName>
</protein>
<keyword evidence="2" id="KW-1185">Reference proteome</keyword>
<organism evidence="1 2">
    <name type="scientific">Russula earlei</name>
    <dbReference type="NCBI Taxonomy" id="71964"/>
    <lineage>
        <taxon>Eukaryota</taxon>
        <taxon>Fungi</taxon>
        <taxon>Dikarya</taxon>
        <taxon>Basidiomycota</taxon>
        <taxon>Agaricomycotina</taxon>
        <taxon>Agaricomycetes</taxon>
        <taxon>Russulales</taxon>
        <taxon>Russulaceae</taxon>
        <taxon>Russula</taxon>
    </lineage>
</organism>
<evidence type="ECO:0000313" key="1">
    <source>
        <dbReference type="EMBL" id="KAI9511909.1"/>
    </source>
</evidence>
<dbReference type="Proteomes" id="UP001207468">
    <property type="component" value="Unassembled WGS sequence"/>
</dbReference>
<comment type="caution">
    <text evidence="1">The sequence shown here is derived from an EMBL/GenBank/DDBJ whole genome shotgun (WGS) entry which is preliminary data.</text>
</comment>